<dbReference type="PANTHER" id="PTHR36112">
    <property type="entry name" value="RIBOSOMAL RNA SMALL SUBUNIT METHYLTRANSFERASE J"/>
    <property type="match status" value="1"/>
</dbReference>
<gene>
    <name evidence="1" type="ORF">IDH44_20690</name>
</gene>
<evidence type="ECO:0000313" key="1">
    <source>
        <dbReference type="EMBL" id="MBD2847615.1"/>
    </source>
</evidence>
<keyword evidence="1" id="KW-0808">Transferase</keyword>
<dbReference type="RefSeq" id="WP_190920724.1">
    <property type="nucleotide sequence ID" value="NZ_JACXIZ010000042.1"/>
</dbReference>
<protein>
    <submittedName>
        <fullName evidence="1">Class I SAM-dependent methyltransferase</fullName>
    </submittedName>
</protein>
<dbReference type="EMBL" id="JACXIZ010000042">
    <property type="protein sequence ID" value="MBD2847615.1"/>
    <property type="molecule type" value="Genomic_DNA"/>
</dbReference>
<proteinExistence type="predicted"/>
<evidence type="ECO:0000313" key="2">
    <source>
        <dbReference type="Proteomes" id="UP000621560"/>
    </source>
</evidence>
<dbReference type="Proteomes" id="UP000621560">
    <property type="component" value="Unassembled WGS sequence"/>
</dbReference>
<name>A0A927BXW0_9BACL</name>
<dbReference type="PANTHER" id="PTHR36112:SF1">
    <property type="entry name" value="RIBOSOMAL RNA SMALL SUBUNIT METHYLTRANSFERASE J"/>
    <property type="match status" value="1"/>
</dbReference>
<dbReference type="GO" id="GO:0008990">
    <property type="term" value="F:rRNA (guanine-N2-)-methyltransferase activity"/>
    <property type="evidence" value="ECO:0007669"/>
    <property type="project" value="InterPro"/>
</dbReference>
<organism evidence="1 2">
    <name type="scientific">Paenibacillus sabuli</name>
    <dbReference type="NCBI Taxonomy" id="2772509"/>
    <lineage>
        <taxon>Bacteria</taxon>
        <taxon>Bacillati</taxon>
        <taxon>Bacillota</taxon>
        <taxon>Bacilli</taxon>
        <taxon>Bacillales</taxon>
        <taxon>Paenibacillaceae</taxon>
        <taxon>Paenibacillus</taxon>
    </lineage>
</organism>
<keyword evidence="2" id="KW-1185">Reference proteome</keyword>
<sequence>MIVTTTSRPTAESVARARAVAEELGAAYAERGDHSLARLRRRQSCDRLLIVSEREVRYDDGHAPPFFFHPSMALVRIKRLLAGERDTLVAVSGCRPGDVVLDCTAGMAADAAVLAHAAGPGGRVTALESRQLPALLVREGLATYRTGLPAADAALRRVTLRWCDHVDELRRLPADSCDIVYFDPMFRRPIHESSALQPLRPVADDRPLSPQAIAEARRVARRVVVLKEHAASGEFERLGFDVRAVNHANTAYGVIMP</sequence>
<keyword evidence="1" id="KW-0489">Methyltransferase</keyword>
<dbReference type="Pfam" id="PF04445">
    <property type="entry name" value="SAM_MT"/>
    <property type="match status" value="1"/>
</dbReference>
<dbReference type="SUPFAM" id="SSF53335">
    <property type="entry name" value="S-adenosyl-L-methionine-dependent methyltransferases"/>
    <property type="match status" value="1"/>
</dbReference>
<dbReference type="AlphaFoldDB" id="A0A927BXW0"/>
<accession>A0A927BXW0</accession>
<dbReference type="Gene3D" id="3.40.50.150">
    <property type="entry name" value="Vaccinia Virus protein VP39"/>
    <property type="match status" value="1"/>
</dbReference>
<dbReference type="InterPro" id="IPR007536">
    <property type="entry name" value="16SrRNA_methylTrfase_J"/>
</dbReference>
<reference evidence="1" key="1">
    <citation type="submission" date="2020-09" db="EMBL/GenBank/DDBJ databases">
        <title>A novel bacterium of genus Paenibacillus, isolated from South China Sea.</title>
        <authorList>
            <person name="Huang H."/>
            <person name="Mo K."/>
            <person name="Hu Y."/>
        </authorList>
    </citation>
    <scope>NUCLEOTIDE SEQUENCE</scope>
    <source>
        <strain evidence="1">IB182496</strain>
    </source>
</reference>
<comment type="caution">
    <text evidence="1">The sequence shown here is derived from an EMBL/GenBank/DDBJ whole genome shotgun (WGS) entry which is preliminary data.</text>
</comment>
<dbReference type="InterPro" id="IPR029063">
    <property type="entry name" value="SAM-dependent_MTases_sf"/>
</dbReference>